<organism evidence="4 5">
    <name type="scientific">Armillaria solidipes</name>
    <dbReference type="NCBI Taxonomy" id="1076256"/>
    <lineage>
        <taxon>Eukaryota</taxon>
        <taxon>Fungi</taxon>
        <taxon>Dikarya</taxon>
        <taxon>Basidiomycota</taxon>
        <taxon>Agaricomycotina</taxon>
        <taxon>Agaricomycetes</taxon>
        <taxon>Agaricomycetidae</taxon>
        <taxon>Agaricales</taxon>
        <taxon>Marasmiineae</taxon>
        <taxon>Physalacriaceae</taxon>
        <taxon>Armillaria</taxon>
    </lineage>
</organism>
<evidence type="ECO:0000256" key="3">
    <source>
        <dbReference type="ARBA" id="ARBA00023242"/>
    </source>
</evidence>
<evidence type="ECO:0000313" key="5">
    <source>
        <dbReference type="Proteomes" id="UP000218334"/>
    </source>
</evidence>
<proteinExistence type="predicted"/>
<keyword evidence="3" id="KW-0539">Nucleus</keyword>
<dbReference type="GO" id="GO:0005634">
    <property type="term" value="C:nucleus"/>
    <property type="evidence" value="ECO:0007669"/>
    <property type="project" value="UniProtKB-SubCell"/>
</dbReference>
<dbReference type="Proteomes" id="UP000218334">
    <property type="component" value="Unassembled WGS sequence"/>
</dbReference>
<name>A0A2H3CAY4_9AGAR</name>
<keyword evidence="5" id="KW-1185">Reference proteome</keyword>
<dbReference type="Gene3D" id="3.90.530.10">
    <property type="entry name" value="XPA C-terminal domain"/>
    <property type="match status" value="1"/>
</dbReference>
<dbReference type="AlphaFoldDB" id="A0A2H3CAY4"/>
<reference evidence="5" key="1">
    <citation type="journal article" date="2017" name="Nat. Ecol. Evol.">
        <title>Genome expansion and lineage-specific genetic innovations in the forest pathogenic fungi Armillaria.</title>
        <authorList>
            <person name="Sipos G."/>
            <person name="Prasanna A.N."/>
            <person name="Walter M.C."/>
            <person name="O'Connor E."/>
            <person name="Balint B."/>
            <person name="Krizsan K."/>
            <person name="Kiss B."/>
            <person name="Hess J."/>
            <person name="Varga T."/>
            <person name="Slot J."/>
            <person name="Riley R."/>
            <person name="Boka B."/>
            <person name="Rigling D."/>
            <person name="Barry K."/>
            <person name="Lee J."/>
            <person name="Mihaltcheva S."/>
            <person name="LaButti K."/>
            <person name="Lipzen A."/>
            <person name="Waldron R."/>
            <person name="Moloney N.M."/>
            <person name="Sperisen C."/>
            <person name="Kredics L."/>
            <person name="Vagvoelgyi C."/>
            <person name="Patrignani A."/>
            <person name="Fitzpatrick D."/>
            <person name="Nagy I."/>
            <person name="Doyle S."/>
            <person name="Anderson J.B."/>
            <person name="Grigoriev I.V."/>
            <person name="Gueldener U."/>
            <person name="Muensterkoetter M."/>
            <person name="Nagy L.G."/>
        </authorList>
    </citation>
    <scope>NUCLEOTIDE SEQUENCE [LARGE SCALE GENOMIC DNA]</scope>
    <source>
        <strain evidence="5">28-4</strain>
    </source>
</reference>
<comment type="subcellular location">
    <subcellularLocation>
        <location evidence="1">Nucleus</location>
    </subcellularLocation>
</comment>
<sequence>MPKSTYERAEPDGTAQIIHSRAAKLYNLTPTDLQSISPVRQERNPHGGWVTYYNTGDVERLQRSLQGRSATRKKASGPKITKTDALNIFNLKEWDLRSLTYEVKPHPKYKSGVMHLYDREEVEAIAKRVYGSSYKSPATQSRRRYPPASQGRYDGLSREDAAELFFRDTGIVDSAAFGSCC</sequence>
<dbReference type="InterPro" id="IPR009061">
    <property type="entry name" value="DNA-bd_dom_put_sf"/>
</dbReference>
<accession>A0A2H3CAY4</accession>
<evidence type="ECO:0000313" key="4">
    <source>
        <dbReference type="EMBL" id="PBK73323.1"/>
    </source>
</evidence>
<dbReference type="CDD" id="cd21075">
    <property type="entry name" value="DBD_XPA-like"/>
    <property type="match status" value="1"/>
</dbReference>
<evidence type="ECO:0000256" key="1">
    <source>
        <dbReference type="ARBA" id="ARBA00004123"/>
    </source>
</evidence>
<dbReference type="InterPro" id="IPR037129">
    <property type="entry name" value="XPA_sf"/>
</dbReference>
<gene>
    <name evidence="4" type="ORF">ARMSODRAFT_952340</name>
</gene>
<dbReference type="EMBL" id="KZ293420">
    <property type="protein sequence ID" value="PBK73323.1"/>
    <property type="molecule type" value="Genomic_DNA"/>
</dbReference>
<protein>
    <submittedName>
        <fullName evidence="4">Uncharacterized protein</fullName>
    </submittedName>
</protein>
<keyword evidence="2" id="KW-0862">Zinc</keyword>
<dbReference type="SUPFAM" id="SSF46955">
    <property type="entry name" value="Putative DNA-binding domain"/>
    <property type="match status" value="1"/>
</dbReference>
<evidence type="ECO:0000256" key="2">
    <source>
        <dbReference type="ARBA" id="ARBA00022833"/>
    </source>
</evidence>